<name>A0AAD2JUE4_9AGAR</name>
<feature type="region of interest" description="Disordered" evidence="1">
    <location>
        <begin position="1"/>
        <end position="24"/>
    </location>
</feature>
<feature type="region of interest" description="Disordered" evidence="1">
    <location>
        <begin position="215"/>
        <end position="308"/>
    </location>
</feature>
<organism evidence="2 4">
    <name type="scientific">Mycena citricolor</name>
    <dbReference type="NCBI Taxonomy" id="2018698"/>
    <lineage>
        <taxon>Eukaryota</taxon>
        <taxon>Fungi</taxon>
        <taxon>Dikarya</taxon>
        <taxon>Basidiomycota</taxon>
        <taxon>Agaricomycotina</taxon>
        <taxon>Agaricomycetes</taxon>
        <taxon>Agaricomycetidae</taxon>
        <taxon>Agaricales</taxon>
        <taxon>Marasmiineae</taxon>
        <taxon>Mycenaceae</taxon>
        <taxon>Mycena</taxon>
    </lineage>
</organism>
<feature type="compositionally biased region" description="Basic and acidic residues" evidence="1">
    <location>
        <begin position="287"/>
        <end position="298"/>
    </location>
</feature>
<evidence type="ECO:0000256" key="1">
    <source>
        <dbReference type="SAM" id="MobiDB-lite"/>
    </source>
</evidence>
<accession>A0AAD2JUE4</accession>
<reference evidence="2" key="1">
    <citation type="submission" date="2023-11" db="EMBL/GenBank/DDBJ databases">
        <authorList>
            <person name="De Vega J J."/>
            <person name="De Vega J J."/>
        </authorList>
    </citation>
    <scope>NUCLEOTIDE SEQUENCE</scope>
</reference>
<protein>
    <submittedName>
        <fullName evidence="2">Uncharacterized protein</fullName>
    </submittedName>
</protein>
<sequence length="308" mass="34936">MYEKQLGQRAIRPVRAQASDPLDLHHHTSQAKRFKFVVHAEYRLNKADPAYKDSIPKLQDDILGRIIGRDFDGDDHNDFTDEQRNSVIILRNQIHRSKTIRINYTTYDVRRDYDTIDHRLQPFVMVLSPVKETDPYWYAQVLGVFHATVYRDGGVKNPEWRTSPQRMVFLWVRWLGAEPGYRFGFKTARLLKVSTLDTGLRGWKDQCVAQHCISDCSPPSAGNGRVQTGNPTLLTSESEDTEMDADGESGVRSQLDGEDDDEVDDEVDDDDVEEDGGDNGEEQGGDDNDHNGEVDDHNAVPGLGFDNL</sequence>
<feature type="compositionally biased region" description="Acidic residues" evidence="1">
    <location>
        <begin position="237"/>
        <end position="247"/>
    </location>
</feature>
<dbReference type="EMBL" id="CAVNYO010000015">
    <property type="protein sequence ID" value="CAK5262436.1"/>
    <property type="molecule type" value="Genomic_DNA"/>
</dbReference>
<gene>
    <name evidence="2" type="ORF">MYCIT1_LOCUS1139</name>
    <name evidence="3" type="ORF">MYCIT1_LOCUS19747</name>
</gene>
<keyword evidence="4" id="KW-1185">Reference proteome</keyword>
<evidence type="ECO:0000313" key="2">
    <source>
        <dbReference type="EMBL" id="CAK5262436.1"/>
    </source>
</evidence>
<proteinExistence type="predicted"/>
<feature type="compositionally biased region" description="Acidic residues" evidence="1">
    <location>
        <begin position="256"/>
        <end position="286"/>
    </location>
</feature>
<evidence type="ECO:0000313" key="4">
    <source>
        <dbReference type="Proteomes" id="UP001295794"/>
    </source>
</evidence>
<evidence type="ECO:0000313" key="3">
    <source>
        <dbReference type="EMBL" id="CAK5273338.1"/>
    </source>
</evidence>
<comment type="caution">
    <text evidence="2">The sequence shown here is derived from an EMBL/GenBank/DDBJ whole genome shotgun (WGS) entry which is preliminary data.</text>
</comment>
<feature type="compositionally biased region" description="Polar residues" evidence="1">
    <location>
        <begin position="225"/>
        <end position="236"/>
    </location>
</feature>
<dbReference type="EMBL" id="CAVNYO010000316">
    <property type="protein sequence ID" value="CAK5273338.1"/>
    <property type="molecule type" value="Genomic_DNA"/>
</dbReference>
<dbReference type="AlphaFoldDB" id="A0AAD2JUE4"/>
<dbReference type="Proteomes" id="UP001295794">
    <property type="component" value="Unassembled WGS sequence"/>
</dbReference>